<evidence type="ECO:0000313" key="10">
    <source>
        <dbReference type="Proteomes" id="UP000475862"/>
    </source>
</evidence>
<dbReference type="GO" id="GO:0009117">
    <property type="term" value="P:nucleotide metabolic process"/>
    <property type="evidence" value="ECO:0007669"/>
    <property type="project" value="UniProtKB-KW"/>
</dbReference>
<dbReference type="OrthoDB" id="10014216at2759"/>
<evidence type="ECO:0000256" key="1">
    <source>
        <dbReference type="ARBA" id="ARBA00000815"/>
    </source>
</evidence>
<comment type="caution">
    <text evidence="9">The sequence shown here is derived from an EMBL/GenBank/DDBJ whole genome shotgun (WGS) entry which is preliminary data.</text>
</comment>
<dbReference type="Pfam" id="PF05822">
    <property type="entry name" value="UMPH-1"/>
    <property type="match status" value="1"/>
</dbReference>
<evidence type="ECO:0000256" key="4">
    <source>
        <dbReference type="ARBA" id="ARBA00022723"/>
    </source>
</evidence>
<comment type="similarity">
    <text evidence="2">Belongs to the pyrimidine 5'-nucleotidase family.</text>
</comment>
<evidence type="ECO:0000256" key="6">
    <source>
        <dbReference type="ARBA" id="ARBA00022801"/>
    </source>
</evidence>
<evidence type="ECO:0000256" key="3">
    <source>
        <dbReference type="ARBA" id="ARBA00012643"/>
    </source>
</evidence>
<dbReference type="GO" id="GO:0008253">
    <property type="term" value="F:5'-nucleotidase activity"/>
    <property type="evidence" value="ECO:0007669"/>
    <property type="project" value="UniProtKB-EC"/>
</dbReference>
<keyword evidence="7" id="KW-0460">Magnesium</keyword>
<dbReference type="EC" id="3.1.3.5" evidence="3"/>
<dbReference type="Gene3D" id="1.10.150.340">
    <property type="entry name" value="Pyrimidine 5'-nucleotidase (UMPH-1), N-terminal domain"/>
    <property type="match status" value="1"/>
</dbReference>
<dbReference type="Gene3D" id="3.40.50.1000">
    <property type="entry name" value="HAD superfamily/HAD-like"/>
    <property type="match status" value="1"/>
</dbReference>
<dbReference type="Proteomes" id="UP000475862">
    <property type="component" value="Unassembled WGS sequence"/>
</dbReference>
<dbReference type="GO" id="GO:0000166">
    <property type="term" value="F:nucleotide binding"/>
    <property type="evidence" value="ECO:0007669"/>
    <property type="project" value="UniProtKB-KW"/>
</dbReference>
<comment type="catalytic activity">
    <reaction evidence="1">
        <text>a ribonucleoside 5'-phosphate + H2O = a ribonucleoside + phosphate</text>
        <dbReference type="Rhea" id="RHEA:12484"/>
        <dbReference type="ChEBI" id="CHEBI:15377"/>
        <dbReference type="ChEBI" id="CHEBI:18254"/>
        <dbReference type="ChEBI" id="CHEBI:43474"/>
        <dbReference type="ChEBI" id="CHEBI:58043"/>
        <dbReference type="EC" id="3.1.3.5"/>
    </reaction>
</comment>
<organism evidence="9 10">
    <name type="scientific">Aphis glycines</name>
    <name type="common">Soybean aphid</name>
    <dbReference type="NCBI Taxonomy" id="307491"/>
    <lineage>
        <taxon>Eukaryota</taxon>
        <taxon>Metazoa</taxon>
        <taxon>Ecdysozoa</taxon>
        <taxon>Arthropoda</taxon>
        <taxon>Hexapoda</taxon>
        <taxon>Insecta</taxon>
        <taxon>Pterygota</taxon>
        <taxon>Neoptera</taxon>
        <taxon>Paraneoptera</taxon>
        <taxon>Hemiptera</taxon>
        <taxon>Sternorrhyncha</taxon>
        <taxon>Aphidomorpha</taxon>
        <taxon>Aphidoidea</taxon>
        <taxon>Aphididae</taxon>
        <taxon>Aphidini</taxon>
        <taxon>Aphis</taxon>
        <taxon>Aphis</taxon>
    </lineage>
</organism>
<keyword evidence="5" id="KW-0547">Nucleotide-binding</keyword>
<name>A0A6G0TZT6_APHGL</name>
<keyword evidence="4" id="KW-0479">Metal-binding</keyword>
<evidence type="ECO:0000256" key="5">
    <source>
        <dbReference type="ARBA" id="ARBA00022741"/>
    </source>
</evidence>
<dbReference type="InterPro" id="IPR006434">
    <property type="entry name" value="Pyrimidine_nucleotidase_eu"/>
</dbReference>
<evidence type="ECO:0000313" key="9">
    <source>
        <dbReference type="EMBL" id="KAE9542355.1"/>
    </source>
</evidence>
<dbReference type="SFLD" id="SFLDS00003">
    <property type="entry name" value="Haloacid_Dehalogenase"/>
    <property type="match status" value="1"/>
</dbReference>
<dbReference type="PANTHER" id="PTHR13045">
    <property type="entry name" value="5'-NUCLEOTIDASE"/>
    <property type="match status" value="1"/>
</dbReference>
<dbReference type="FunFam" id="1.10.150.340:FF:000001">
    <property type="entry name" value="Cytosolic 5-nucleotidase 3-like"/>
    <property type="match status" value="1"/>
</dbReference>
<keyword evidence="6" id="KW-0378">Hydrolase</keyword>
<proteinExistence type="inferred from homology"/>
<dbReference type="PANTHER" id="PTHR13045:SF0">
    <property type="entry name" value="7-METHYLGUANOSINE PHOSPHATE-SPECIFIC 5'-NUCLEOTIDASE"/>
    <property type="match status" value="1"/>
</dbReference>
<dbReference type="GO" id="GO:0005737">
    <property type="term" value="C:cytoplasm"/>
    <property type="evidence" value="ECO:0007669"/>
    <property type="project" value="InterPro"/>
</dbReference>
<keyword evidence="8" id="KW-0546">Nucleotide metabolism</keyword>
<evidence type="ECO:0000256" key="7">
    <source>
        <dbReference type="ARBA" id="ARBA00022842"/>
    </source>
</evidence>
<accession>A0A6G0TZT6</accession>
<gene>
    <name evidence="9" type="ORF">AGLY_003482</name>
</gene>
<dbReference type="InterPro" id="IPR023214">
    <property type="entry name" value="HAD_sf"/>
</dbReference>
<evidence type="ECO:0000256" key="2">
    <source>
        <dbReference type="ARBA" id="ARBA00008389"/>
    </source>
</evidence>
<reference evidence="9 10" key="1">
    <citation type="submission" date="2019-08" db="EMBL/GenBank/DDBJ databases">
        <title>The genome of the soybean aphid Biotype 1, its phylome, world population structure and adaptation to the North American continent.</title>
        <authorList>
            <person name="Giordano R."/>
            <person name="Donthu R.K."/>
            <person name="Hernandez A.G."/>
            <person name="Wright C.L."/>
            <person name="Zimin A.V."/>
        </authorList>
    </citation>
    <scope>NUCLEOTIDE SEQUENCE [LARGE SCALE GENOMIC DNA]</scope>
    <source>
        <tissue evidence="9">Whole aphids</tissue>
    </source>
</reference>
<protein>
    <recommendedName>
        <fullName evidence="3">5'-nucleotidase</fullName>
        <ecNumber evidence="3">3.1.3.5</ecNumber>
    </recommendedName>
</protein>
<dbReference type="SFLD" id="SFLDG01128">
    <property type="entry name" value="C1.4:_5'-Nucleotidase_Like"/>
    <property type="match status" value="1"/>
</dbReference>
<sequence length="310" mass="35229">MKFVDEIKQRFASTVHIRCENDVNAKIEQLVAGGPDKLQIISDFDRTISTSEYNNKQTMSSFSVFESCDSLSEDYKKKALTLLQKYRPIEDNTQMTVAQKLPFIEEWWQQSELLLKGLCFQYEDIKKSIEKADLHLRDGSTEAFNKLFCKKIPIIVLSAGIGDVVELVLMHENLLTENVTVVSNFLKMSKDNNGLSKIEGFKGEKLIHVFNKNEHTYIETHQNDTILSGRSNVILLGDSLGDANMDGGIPYDTVLRIGFLNADLMEHEDGYLQQYKLAFDIVLVQDQTMGLLNYVLDEIIGEISTPSNKR</sequence>
<keyword evidence="10" id="KW-1185">Reference proteome</keyword>
<dbReference type="InterPro" id="IPR036412">
    <property type="entry name" value="HAD-like_sf"/>
</dbReference>
<dbReference type="EMBL" id="VYZN01000011">
    <property type="protein sequence ID" value="KAE9542355.1"/>
    <property type="molecule type" value="Genomic_DNA"/>
</dbReference>
<evidence type="ECO:0000256" key="8">
    <source>
        <dbReference type="ARBA" id="ARBA00023080"/>
    </source>
</evidence>
<dbReference type="GO" id="GO:0000287">
    <property type="term" value="F:magnesium ion binding"/>
    <property type="evidence" value="ECO:0007669"/>
    <property type="project" value="InterPro"/>
</dbReference>
<dbReference type="SUPFAM" id="SSF56784">
    <property type="entry name" value="HAD-like"/>
    <property type="match status" value="1"/>
</dbReference>
<dbReference type="AlphaFoldDB" id="A0A6G0TZT6"/>